<keyword evidence="3" id="KW-0731">Sigma factor</keyword>
<keyword evidence="4" id="KW-0238">DNA-binding</keyword>
<dbReference type="InterPro" id="IPR039425">
    <property type="entry name" value="RNA_pol_sigma-70-like"/>
</dbReference>
<dbReference type="Gene3D" id="1.10.10.10">
    <property type="entry name" value="Winged helix-like DNA-binding domain superfamily/Winged helix DNA-binding domain"/>
    <property type="match status" value="1"/>
</dbReference>
<dbReference type="InterPro" id="IPR014284">
    <property type="entry name" value="RNA_pol_sigma-70_dom"/>
</dbReference>
<dbReference type="InterPro" id="IPR013324">
    <property type="entry name" value="RNA_pol_sigma_r3/r4-like"/>
</dbReference>
<evidence type="ECO:0000313" key="8">
    <source>
        <dbReference type="EMBL" id="VAW43661.1"/>
    </source>
</evidence>
<feature type="domain" description="RNA polymerase sigma factor 70 region 4 type 2" evidence="7">
    <location>
        <begin position="113"/>
        <end position="163"/>
    </location>
</feature>
<dbReference type="GO" id="GO:0003677">
    <property type="term" value="F:DNA binding"/>
    <property type="evidence" value="ECO:0007669"/>
    <property type="project" value="UniProtKB-KW"/>
</dbReference>
<dbReference type="PANTHER" id="PTHR43133:SF8">
    <property type="entry name" value="RNA POLYMERASE SIGMA FACTOR HI_1459-RELATED"/>
    <property type="match status" value="1"/>
</dbReference>
<gene>
    <name evidence="8" type="ORF">MNBD_GAMMA02-53</name>
</gene>
<protein>
    <recommendedName>
        <fullName evidence="9">RNA polymerase ECF-type sigma factor</fullName>
    </recommendedName>
</protein>
<dbReference type="GO" id="GO:0006352">
    <property type="term" value="P:DNA-templated transcription initiation"/>
    <property type="evidence" value="ECO:0007669"/>
    <property type="project" value="InterPro"/>
</dbReference>
<accession>A0A3B0VL70</accession>
<dbReference type="NCBIfam" id="TIGR02937">
    <property type="entry name" value="sigma70-ECF"/>
    <property type="match status" value="1"/>
</dbReference>
<dbReference type="AlphaFoldDB" id="A0A3B0VL70"/>
<evidence type="ECO:0000256" key="2">
    <source>
        <dbReference type="ARBA" id="ARBA00023015"/>
    </source>
</evidence>
<dbReference type="Pfam" id="PF08281">
    <property type="entry name" value="Sigma70_r4_2"/>
    <property type="match status" value="1"/>
</dbReference>
<dbReference type="PANTHER" id="PTHR43133">
    <property type="entry name" value="RNA POLYMERASE ECF-TYPE SIGMA FACTO"/>
    <property type="match status" value="1"/>
</dbReference>
<evidence type="ECO:0000256" key="3">
    <source>
        <dbReference type="ARBA" id="ARBA00023082"/>
    </source>
</evidence>
<dbReference type="InterPro" id="IPR036388">
    <property type="entry name" value="WH-like_DNA-bd_sf"/>
</dbReference>
<keyword evidence="5" id="KW-0804">Transcription</keyword>
<dbReference type="SUPFAM" id="SSF88946">
    <property type="entry name" value="Sigma2 domain of RNA polymerase sigma factors"/>
    <property type="match status" value="1"/>
</dbReference>
<dbReference type="InterPro" id="IPR007627">
    <property type="entry name" value="RNA_pol_sigma70_r2"/>
</dbReference>
<keyword evidence="2" id="KW-0805">Transcription regulation</keyword>
<evidence type="ECO:0008006" key="9">
    <source>
        <dbReference type="Google" id="ProtNLM"/>
    </source>
</evidence>
<dbReference type="SUPFAM" id="SSF88659">
    <property type="entry name" value="Sigma3 and sigma4 domains of RNA polymerase sigma factors"/>
    <property type="match status" value="1"/>
</dbReference>
<evidence type="ECO:0000259" key="6">
    <source>
        <dbReference type="Pfam" id="PF04542"/>
    </source>
</evidence>
<reference evidence="8" key="1">
    <citation type="submission" date="2018-06" db="EMBL/GenBank/DDBJ databases">
        <authorList>
            <person name="Zhirakovskaya E."/>
        </authorList>
    </citation>
    <scope>NUCLEOTIDE SEQUENCE</scope>
</reference>
<organism evidence="8">
    <name type="scientific">hydrothermal vent metagenome</name>
    <dbReference type="NCBI Taxonomy" id="652676"/>
    <lineage>
        <taxon>unclassified sequences</taxon>
        <taxon>metagenomes</taxon>
        <taxon>ecological metagenomes</taxon>
    </lineage>
</organism>
<dbReference type="InterPro" id="IPR013249">
    <property type="entry name" value="RNA_pol_sigma70_r4_t2"/>
</dbReference>
<dbReference type="CDD" id="cd06171">
    <property type="entry name" value="Sigma70_r4"/>
    <property type="match status" value="1"/>
</dbReference>
<comment type="similarity">
    <text evidence="1">Belongs to the sigma-70 factor family. ECF subfamily.</text>
</comment>
<name>A0A3B0VL70_9ZZZZ</name>
<dbReference type="Pfam" id="PF04542">
    <property type="entry name" value="Sigma70_r2"/>
    <property type="match status" value="1"/>
</dbReference>
<dbReference type="InterPro" id="IPR013325">
    <property type="entry name" value="RNA_pol_sigma_r2"/>
</dbReference>
<feature type="domain" description="RNA polymerase sigma-70 region 2" evidence="6">
    <location>
        <begin position="33"/>
        <end position="91"/>
    </location>
</feature>
<proteinExistence type="inferred from homology"/>
<dbReference type="Gene3D" id="1.10.1740.10">
    <property type="match status" value="1"/>
</dbReference>
<evidence type="ECO:0000256" key="5">
    <source>
        <dbReference type="ARBA" id="ARBA00023163"/>
    </source>
</evidence>
<evidence type="ECO:0000256" key="1">
    <source>
        <dbReference type="ARBA" id="ARBA00010641"/>
    </source>
</evidence>
<dbReference type="GO" id="GO:0016987">
    <property type="term" value="F:sigma factor activity"/>
    <property type="evidence" value="ECO:0007669"/>
    <property type="project" value="UniProtKB-KW"/>
</dbReference>
<dbReference type="EMBL" id="UOFA01000003">
    <property type="protein sequence ID" value="VAW43661.1"/>
    <property type="molecule type" value="Genomic_DNA"/>
</dbReference>
<evidence type="ECO:0000256" key="4">
    <source>
        <dbReference type="ARBA" id="ARBA00023125"/>
    </source>
</evidence>
<sequence>MKSEKVYIEYLLLKAQAGNAQAGEDLMSILNAKIKAFALKLLGGSEAVDDCVQESLLKVYQRMNQLRQVKAVHAWIYRIVYSTCMDHIRKNPTTVNEAIEASEDLSDFERQLDIKAAIAALPKGQQVIIYLFYYEGFNVAEVAEILAKPAGTIKYLLFTARDQIKSKLNQN</sequence>
<evidence type="ECO:0000259" key="7">
    <source>
        <dbReference type="Pfam" id="PF08281"/>
    </source>
</evidence>